<gene>
    <name evidence="5" type="ORF">SDC9_16525</name>
</gene>
<evidence type="ECO:0000256" key="1">
    <source>
        <dbReference type="ARBA" id="ARBA00022630"/>
    </source>
</evidence>
<evidence type="ECO:0000256" key="3">
    <source>
        <dbReference type="ARBA" id="ARBA00023002"/>
    </source>
</evidence>
<comment type="caution">
    <text evidence="5">The sequence shown here is derived from an EMBL/GenBank/DDBJ whole genome shotgun (WGS) entry which is preliminary data.</text>
</comment>
<evidence type="ECO:0000313" key="5">
    <source>
        <dbReference type="EMBL" id="MPL70764.1"/>
    </source>
</evidence>
<keyword evidence="1" id="KW-0285">Flavoprotein</keyword>
<sequence length="337" mass="38942">MPKFIYQFMKKVIPYSVKKFLKAVIFKYKISHLVQVEIRKMRKYAFDMNLKNDIHNLFARLTYHTHAIEKGLSNPYFREGFGQKAIKNLKDAMIEYKNAGYALDEERFLSAFIVLQEYCKVHDGKPKYTLDIYKFLDSFSITPPVLKVGAIEYQKKTIIKKSKSMFSDLALNRISVRDYSQAEVDDSIILNSIGIAIKSPSVCNRQPWRVHLIKNEELLMKILNLHGGFRGNGDNLKKIILVTVDLRYFSNAYERNQGYIDGGIFLISLVYALTCNEIATCILNAMFDIKRENEMRSLLNLEDSEILIGFITIGNYPDKFKSPASLRISPDKCLTIH</sequence>
<dbReference type="PANTHER" id="PTHR23026:SF90">
    <property type="entry name" value="IODOTYROSINE DEIODINASE 1"/>
    <property type="match status" value="1"/>
</dbReference>
<feature type="domain" description="Nitroreductase" evidence="4">
    <location>
        <begin position="172"/>
        <end position="224"/>
    </location>
</feature>
<dbReference type="PANTHER" id="PTHR23026">
    <property type="entry name" value="NADPH NITROREDUCTASE"/>
    <property type="match status" value="1"/>
</dbReference>
<evidence type="ECO:0000259" key="4">
    <source>
        <dbReference type="Pfam" id="PF00881"/>
    </source>
</evidence>
<protein>
    <recommendedName>
        <fullName evidence="4">Nitroreductase domain-containing protein</fullName>
    </recommendedName>
</protein>
<dbReference type="InterPro" id="IPR000415">
    <property type="entry name" value="Nitroreductase-like"/>
</dbReference>
<reference evidence="5" key="1">
    <citation type="submission" date="2019-08" db="EMBL/GenBank/DDBJ databases">
        <authorList>
            <person name="Kucharzyk K."/>
            <person name="Murdoch R.W."/>
            <person name="Higgins S."/>
            <person name="Loffler F."/>
        </authorList>
    </citation>
    <scope>NUCLEOTIDE SEQUENCE</scope>
</reference>
<dbReference type="InterPro" id="IPR050627">
    <property type="entry name" value="Nitroreductase/BluB"/>
</dbReference>
<name>A0A644TUZ1_9ZZZZ</name>
<dbReference type="AlphaFoldDB" id="A0A644TUZ1"/>
<keyword evidence="3" id="KW-0560">Oxidoreductase</keyword>
<proteinExistence type="predicted"/>
<dbReference type="EMBL" id="VSSQ01000054">
    <property type="protein sequence ID" value="MPL70764.1"/>
    <property type="molecule type" value="Genomic_DNA"/>
</dbReference>
<keyword evidence="2" id="KW-0288">FMN</keyword>
<dbReference type="SUPFAM" id="SSF55469">
    <property type="entry name" value="FMN-dependent nitroreductase-like"/>
    <property type="match status" value="1"/>
</dbReference>
<dbReference type="Pfam" id="PF00881">
    <property type="entry name" value="Nitroreductase"/>
    <property type="match status" value="1"/>
</dbReference>
<dbReference type="InterPro" id="IPR029479">
    <property type="entry name" value="Nitroreductase"/>
</dbReference>
<dbReference type="GO" id="GO:0016491">
    <property type="term" value="F:oxidoreductase activity"/>
    <property type="evidence" value="ECO:0007669"/>
    <property type="project" value="UniProtKB-KW"/>
</dbReference>
<dbReference type="Gene3D" id="3.40.109.10">
    <property type="entry name" value="NADH Oxidase"/>
    <property type="match status" value="1"/>
</dbReference>
<evidence type="ECO:0000256" key="2">
    <source>
        <dbReference type="ARBA" id="ARBA00022643"/>
    </source>
</evidence>
<accession>A0A644TUZ1</accession>
<organism evidence="5">
    <name type="scientific">bioreactor metagenome</name>
    <dbReference type="NCBI Taxonomy" id="1076179"/>
    <lineage>
        <taxon>unclassified sequences</taxon>
        <taxon>metagenomes</taxon>
        <taxon>ecological metagenomes</taxon>
    </lineage>
</organism>